<evidence type="ECO:0000259" key="2">
    <source>
        <dbReference type="PROSITE" id="PS50280"/>
    </source>
</evidence>
<sequence length="424" mass="47610">MIKFKLKPVFRTPAVYHTLEARVKETLGPYKDMTDKVEFSLEELADNFRAHARRYLSLHQPTANIDVGPKLVAGQYQTCVTANANINTGDLLSSLTGTVVDLKEFTEQEKMDFVLDYQHSGAIRAGPQGTSVLLGPVRFVNHDCDPNCKIVLAGHGNISLGAVKPIRIHEEITINFASEEKIANVTNDANDNQPFETSEMFMCSSCRRQYPEKKQDFESHCPRCVGHFFLYCDEWPKRRRQAVASFFEEFQKREGQRWQLAMDATWSKKQEERMEQWGQALASMPSTSPGDTLTTIDTTVSTTSDTTTTSALATGAVNDKLLSTRKKHAGPTMTSEKDGDEDDKSDAKHYDESGPNLEGNAPCLTPNKRKGLAMDKSAKHRRGENELAWPVKHSVLDDSSGEVDMTLEGYDVVRRSKRLRRMAH</sequence>
<evidence type="ECO:0000256" key="1">
    <source>
        <dbReference type="SAM" id="MobiDB-lite"/>
    </source>
</evidence>
<organism evidence="3 4">
    <name type="scientific">Actinomortierella ambigua</name>
    <dbReference type="NCBI Taxonomy" id="1343610"/>
    <lineage>
        <taxon>Eukaryota</taxon>
        <taxon>Fungi</taxon>
        <taxon>Fungi incertae sedis</taxon>
        <taxon>Mucoromycota</taxon>
        <taxon>Mortierellomycotina</taxon>
        <taxon>Mortierellomycetes</taxon>
        <taxon>Mortierellales</taxon>
        <taxon>Mortierellaceae</taxon>
        <taxon>Actinomortierella</taxon>
    </lineage>
</organism>
<accession>A0A9P6TZ91</accession>
<feature type="region of interest" description="Disordered" evidence="1">
    <location>
        <begin position="281"/>
        <end position="306"/>
    </location>
</feature>
<dbReference type="Pfam" id="PF00856">
    <property type="entry name" value="SET"/>
    <property type="match status" value="1"/>
</dbReference>
<dbReference type="PANTHER" id="PTHR12977:SF4">
    <property type="entry name" value="HISTONE-LYSINE N-METHYLTRANSFERASE KMT5B"/>
    <property type="match status" value="1"/>
</dbReference>
<proteinExistence type="predicted"/>
<dbReference type="PROSITE" id="PS50280">
    <property type="entry name" value="SET"/>
    <property type="match status" value="1"/>
</dbReference>
<feature type="compositionally biased region" description="Low complexity" evidence="1">
    <location>
        <begin position="290"/>
        <end position="306"/>
    </location>
</feature>
<keyword evidence="4" id="KW-1185">Reference proteome</keyword>
<protein>
    <submittedName>
        <fullName evidence="3">Histone-lysine N-methyltransferase set9</fullName>
    </submittedName>
</protein>
<reference evidence="3" key="1">
    <citation type="journal article" date="2020" name="Fungal Divers.">
        <title>Resolving the Mortierellaceae phylogeny through synthesis of multi-gene phylogenetics and phylogenomics.</title>
        <authorList>
            <person name="Vandepol N."/>
            <person name="Liber J."/>
            <person name="Desiro A."/>
            <person name="Na H."/>
            <person name="Kennedy M."/>
            <person name="Barry K."/>
            <person name="Grigoriev I.V."/>
            <person name="Miller A.N."/>
            <person name="O'Donnell K."/>
            <person name="Stajich J.E."/>
            <person name="Bonito G."/>
        </authorList>
    </citation>
    <scope>NUCLEOTIDE SEQUENCE</scope>
    <source>
        <strain evidence="3">BC1065</strain>
    </source>
</reference>
<dbReference type="Gene3D" id="2.170.270.10">
    <property type="entry name" value="SET domain"/>
    <property type="match status" value="1"/>
</dbReference>
<name>A0A9P6TZ91_9FUNG</name>
<dbReference type="PANTHER" id="PTHR12977">
    <property type="entry name" value="SUPPRESSOR OF VARIEGATION 4-20-RELATED"/>
    <property type="match status" value="1"/>
</dbReference>
<comment type="caution">
    <text evidence="3">The sequence shown here is derived from an EMBL/GenBank/DDBJ whole genome shotgun (WGS) entry which is preliminary data.</text>
</comment>
<dbReference type="InterPro" id="IPR001214">
    <property type="entry name" value="SET_dom"/>
</dbReference>
<feature type="region of interest" description="Disordered" evidence="1">
    <location>
        <begin position="322"/>
        <end position="386"/>
    </location>
</feature>
<dbReference type="GO" id="GO:0005634">
    <property type="term" value="C:nucleus"/>
    <property type="evidence" value="ECO:0007669"/>
    <property type="project" value="TreeGrafter"/>
</dbReference>
<gene>
    <name evidence="3" type="primary">SET9_2</name>
    <name evidence="3" type="ORF">DFQ27_008072</name>
</gene>
<dbReference type="InterPro" id="IPR039977">
    <property type="entry name" value="Suv4-20/Set9"/>
</dbReference>
<dbReference type="Proteomes" id="UP000807716">
    <property type="component" value="Unassembled WGS sequence"/>
</dbReference>
<dbReference type="InterPro" id="IPR046341">
    <property type="entry name" value="SET_dom_sf"/>
</dbReference>
<feature type="domain" description="SET" evidence="2">
    <location>
        <begin position="63"/>
        <end position="177"/>
    </location>
</feature>
<dbReference type="OrthoDB" id="6627536at2759"/>
<evidence type="ECO:0000313" key="3">
    <source>
        <dbReference type="EMBL" id="KAG0252455.1"/>
    </source>
</evidence>
<dbReference type="AlphaFoldDB" id="A0A9P6TZ91"/>
<evidence type="ECO:0000313" key="4">
    <source>
        <dbReference type="Proteomes" id="UP000807716"/>
    </source>
</evidence>
<dbReference type="EMBL" id="JAAAJB010000662">
    <property type="protein sequence ID" value="KAG0252455.1"/>
    <property type="molecule type" value="Genomic_DNA"/>
</dbReference>
<dbReference type="GO" id="GO:0042799">
    <property type="term" value="F:histone H4K20 methyltransferase activity"/>
    <property type="evidence" value="ECO:0007669"/>
    <property type="project" value="TreeGrafter"/>
</dbReference>
<dbReference type="SUPFAM" id="SSF82199">
    <property type="entry name" value="SET domain"/>
    <property type="match status" value="1"/>
</dbReference>